<protein>
    <submittedName>
        <fullName evidence="3">Aste57867_20399 protein</fullName>
    </submittedName>
</protein>
<keyword evidence="4" id="KW-1185">Reference proteome</keyword>
<dbReference type="Proteomes" id="UP000332933">
    <property type="component" value="Unassembled WGS sequence"/>
</dbReference>
<reference evidence="2" key="2">
    <citation type="submission" date="2019-06" db="EMBL/GenBank/DDBJ databases">
        <title>Genomics analysis of Aphanomyces spp. identifies a new class of oomycete effector associated with host adaptation.</title>
        <authorList>
            <person name="Gaulin E."/>
        </authorList>
    </citation>
    <scope>NUCLEOTIDE SEQUENCE</scope>
    <source>
        <strain evidence="2">CBS 578.67</strain>
    </source>
</reference>
<dbReference type="AlphaFoldDB" id="A0A485LG40"/>
<proteinExistence type="predicted"/>
<organism evidence="3 4">
    <name type="scientific">Aphanomyces stellatus</name>
    <dbReference type="NCBI Taxonomy" id="120398"/>
    <lineage>
        <taxon>Eukaryota</taxon>
        <taxon>Sar</taxon>
        <taxon>Stramenopiles</taxon>
        <taxon>Oomycota</taxon>
        <taxon>Saprolegniomycetes</taxon>
        <taxon>Saprolegniales</taxon>
        <taxon>Verrucalvaceae</taxon>
        <taxon>Aphanomyces</taxon>
    </lineage>
</organism>
<dbReference type="Gene3D" id="1.10.287.700">
    <property type="entry name" value="Helix hairpin bin"/>
    <property type="match status" value="1"/>
</dbReference>
<sequence length="191" mass="19868">MSTTDSNAAAAGKPNAGLDALIFDEHKATETSTHESDAAKDDEPESEEKKNRTSLSNVLPIDKLKNGASNASKFLGSSFASLRENTAKGWEQAKQTKAGGALASGLSTASTAASIAASRVKESDAYKNTSSVASKTYENAKIGATIVYEKTKEGAEIGLEKAKQGATIAKETTVHGIEKVRSRGKGSDEGK</sequence>
<evidence type="ECO:0000313" key="2">
    <source>
        <dbReference type="EMBL" id="KAF0687907.1"/>
    </source>
</evidence>
<gene>
    <name evidence="3" type="primary">Aste57867_20399</name>
    <name evidence="2" type="ORF">As57867_020333</name>
    <name evidence="3" type="ORF">ASTE57867_20399</name>
</gene>
<reference evidence="3 4" key="1">
    <citation type="submission" date="2019-03" db="EMBL/GenBank/DDBJ databases">
        <authorList>
            <person name="Gaulin E."/>
            <person name="Dumas B."/>
        </authorList>
    </citation>
    <scope>NUCLEOTIDE SEQUENCE [LARGE SCALE GENOMIC DNA]</scope>
    <source>
        <strain evidence="3">CBS 568.67</strain>
    </source>
</reference>
<evidence type="ECO:0000313" key="4">
    <source>
        <dbReference type="Proteomes" id="UP000332933"/>
    </source>
</evidence>
<dbReference type="EMBL" id="CAADRA010006836">
    <property type="protein sequence ID" value="VFT97085.1"/>
    <property type="molecule type" value="Genomic_DNA"/>
</dbReference>
<feature type="region of interest" description="Disordered" evidence="1">
    <location>
        <begin position="1"/>
        <end position="62"/>
    </location>
</feature>
<evidence type="ECO:0000256" key="1">
    <source>
        <dbReference type="SAM" id="MobiDB-lite"/>
    </source>
</evidence>
<dbReference type="OrthoDB" id="153128at2759"/>
<accession>A0A485LG40</accession>
<dbReference type="EMBL" id="VJMH01006813">
    <property type="protein sequence ID" value="KAF0687907.1"/>
    <property type="molecule type" value="Genomic_DNA"/>
</dbReference>
<feature type="region of interest" description="Disordered" evidence="1">
    <location>
        <begin position="85"/>
        <end position="106"/>
    </location>
</feature>
<feature type="compositionally biased region" description="Basic and acidic residues" evidence="1">
    <location>
        <begin position="23"/>
        <end position="51"/>
    </location>
</feature>
<name>A0A485LG40_9STRA</name>
<evidence type="ECO:0000313" key="3">
    <source>
        <dbReference type="EMBL" id="VFT97085.1"/>
    </source>
</evidence>